<dbReference type="GO" id="GO:0004065">
    <property type="term" value="F:arylsulfatase activity"/>
    <property type="evidence" value="ECO:0007669"/>
    <property type="project" value="TreeGrafter"/>
</dbReference>
<dbReference type="GO" id="GO:0015024">
    <property type="term" value="F:glucuronate-2-sulfatase activity"/>
    <property type="evidence" value="ECO:0007669"/>
    <property type="project" value="TreeGrafter"/>
</dbReference>
<dbReference type="CDD" id="cd16037">
    <property type="entry name" value="sulfatase_like"/>
    <property type="match status" value="1"/>
</dbReference>
<proteinExistence type="predicted"/>
<sequence>MRAPAKSTGREVGCWSVERPNIVVVLSDEHTGSAAGWAGHPRVLTPNLDRLAGTGTAYEHAYTNSPMCVPSRLSLLTGQYVHQIGAWDNGVVPGPEFRSWGHHLREAGYRSVIAGRTHFNGPDRTLGFDARLTDDLEFWIDHSGRPPRRTQEWRRQSNSHVSEHGTGDHVHTQHDVATTDAALEFLRDPGSEPYLLYVGYMHPHFPLVAPPEFRALYDPATVELPPTWQEELTAQHPVIQTLRRGFRNDEPITEDEAREATACYWALISHLDHQVGRLLAEIPDDTVVLYTSDHGELAGHHGIWQKQCFYEPAVHIPLLLRHPGGRPGRVADAVSLVDVLPTLRDLAGLPVDPALPGHTLLDPRDRPVLSEYHAQGMVDGGFMLRSGPWKYCYYGAGVQPQVFNLDDDPYELNDLSGDEELVRDLDARLRSILDPDVTDQEAKADQRRRAS</sequence>
<dbReference type="PANTHER" id="PTHR46615">
    <property type="entry name" value="ARYLSULFATASE K"/>
    <property type="match status" value="1"/>
</dbReference>
<reference evidence="3 4" key="1">
    <citation type="submission" date="2019-06" db="EMBL/GenBank/DDBJ databases">
        <title>Sequencing the genomes of 1000 actinobacteria strains.</title>
        <authorList>
            <person name="Klenk H.-P."/>
        </authorList>
    </citation>
    <scope>NUCLEOTIDE SEQUENCE [LARGE SCALE GENOMIC DNA]</scope>
    <source>
        <strain evidence="3 4">DSM 24683</strain>
    </source>
</reference>
<dbReference type="InterPro" id="IPR017850">
    <property type="entry name" value="Alkaline_phosphatase_core_sf"/>
</dbReference>
<dbReference type="InterPro" id="IPR051849">
    <property type="entry name" value="GAG-degrading_sulfatase"/>
</dbReference>
<organism evidence="3 4">
    <name type="scientific">Kribbella amoyensis</name>
    <dbReference type="NCBI Taxonomy" id="996641"/>
    <lineage>
        <taxon>Bacteria</taxon>
        <taxon>Bacillati</taxon>
        <taxon>Actinomycetota</taxon>
        <taxon>Actinomycetes</taxon>
        <taxon>Propionibacteriales</taxon>
        <taxon>Kribbellaceae</taxon>
        <taxon>Kribbella</taxon>
    </lineage>
</organism>
<evidence type="ECO:0000313" key="4">
    <source>
        <dbReference type="Proteomes" id="UP000318380"/>
    </source>
</evidence>
<feature type="region of interest" description="Disordered" evidence="1">
    <location>
        <begin position="147"/>
        <end position="171"/>
    </location>
</feature>
<accession>A0A561BJS1</accession>
<name>A0A561BJS1_9ACTN</name>
<dbReference type="OrthoDB" id="9777306at2"/>
<evidence type="ECO:0000259" key="2">
    <source>
        <dbReference type="Pfam" id="PF00884"/>
    </source>
</evidence>
<evidence type="ECO:0000256" key="1">
    <source>
        <dbReference type="SAM" id="MobiDB-lite"/>
    </source>
</evidence>
<gene>
    <name evidence="3" type="ORF">FB561_0176</name>
</gene>
<dbReference type="PANTHER" id="PTHR46615:SF1">
    <property type="entry name" value="ARYLSULFATASE K"/>
    <property type="match status" value="1"/>
</dbReference>
<comment type="caution">
    <text evidence="3">The sequence shown here is derived from an EMBL/GenBank/DDBJ whole genome shotgun (WGS) entry which is preliminary data.</text>
</comment>
<dbReference type="SUPFAM" id="SSF53649">
    <property type="entry name" value="Alkaline phosphatase-like"/>
    <property type="match status" value="1"/>
</dbReference>
<dbReference type="Pfam" id="PF00884">
    <property type="entry name" value="Sulfatase"/>
    <property type="match status" value="1"/>
</dbReference>
<evidence type="ECO:0000313" key="3">
    <source>
        <dbReference type="EMBL" id="TWD79121.1"/>
    </source>
</evidence>
<feature type="domain" description="Sulfatase N-terminal" evidence="2">
    <location>
        <begin position="20"/>
        <end position="348"/>
    </location>
</feature>
<dbReference type="InterPro" id="IPR000917">
    <property type="entry name" value="Sulfatase_N"/>
</dbReference>
<protein>
    <submittedName>
        <fullName evidence="3">Choline-sulfatase</fullName>
    </submittedName>
</protein>
<dbReference type="Gene3D" id="3.40.720.10">
    <property type="entry name" value="Alkaline Phosphatase, subunit A"/>
    <property type="match status" value="1"/>
</dbReference>
<dbReference type="EMBL" id="VIVK01000001">
    <property type="protein sequence ID" value="TWD79121.1"/>
    <property type="molecule type" value="Genomic_DNA"/>
</dbReference>
<dbReference type="AlphaFoldDB" id="A0A561BJS1"/>
<dbReference type="Proteomes" id="UP000318380">
    <property type="component" value="Unassembled WGS sequence"/>
</dbReference>
<keyword evidence="4" id="KW-1185">Reference proteome</keyword>